<protein>
    <submittedName>
        <fullName evidence="1">Uncharacterized protein</fullName>
    </submittedName>
</protein>
<evidence type="ECO:0000313" key="1">
    <source>
        <dbReference type="EMBL" id="VEI25078.1"/>
    </source>
</evidence>
<organism evidence="1 2">
    <name type="scientific">Rothia aeria</name>
    <dbReference type="NCBI Taxonomy" id="172042"/>
    <lineage>
        <taxon>Bacteria</taxon>
        <taxon>Bacillati</taxon>
        <taxon>Actinomycetota</taxon>
        <taxon>Actinomycetes</taxon>
        <taxon>Micrococcales</taxon>
        <taxon>Micrococcaceae</taxon>
        <taxon>Rothia</taxon>
    </lineage>
</organism>
<name>A0A7Z9A6D4_9MICC</name>
<dbReference type="AlphaFoldDB" id="A0A7Z9A6D4"/>
<gene>
    <name evidence="1" type="ORF">NCTC10207_02405</name>
</gene>
<evidence type="ECO:0000313" key="2">
    <source>
        <dbReference type="Proteomes" id="UP000282386"/>
    </source>
</evidence>
<dbReference type="EMBL" id="LR134479">
    <property type="protein sequence ID" value="VEI25078.1"/>
    <property type="molecule type" value="Genomic_DNA"/>
</dbReference>
<sequence length="54" mass="6429">MYLPGMSLNHMTTCVKEDRGEIRISVQRRLYLPLWGSERNNPIIFCVEKKNGWF</sequence>
<dbReference type="Proteomes" id="UP000282386">
    <property type="component" value="Chromosome"/>
</dbReference>
<proteinExistence type="predicted"/>
<accession>A0A7Z9A6D4</accession>
<reference evidence="1 2" key="1">
    <citation type="submission" date="2018-12" db="EMBL/GenBank/DDBJ databases">
        <authorList>
            <consortium name="Pathogen Informatics"/>
        </authorList>
    </citation>
    <scope>NUCLEOTIDE SEQUENCE [LARGE SCALE GENOMIC DNA]</scope>
    <source>
        <strain evidence="1 2">NCTC10207</strain>
    </source>
</reference>